<organism evidence="1 2">
    <name type="scientific">Leptospira borgpetersenii str. Brem 328</name>
    <dbReference type="NCBI Taxonomy" id="1049780"/>
    <lineage>
        <taxon>Bacteria</taxon>
        <taxon>Pseudomonadati</taxon>
        <taxon>Spirochaetota</taxon>
        <taxon>Spirochaetia</taxon>
        <taxon>Leptospirales</taxon>
        <taxon>Leptospiraceae</taxon>
        <taxon>Leptospira</taxon>
    </lineage>
</organism>
<name>A0ABC9SG04_LEPBO</name>
<reference evidence="1 2" key="1">
    <citation type="submission" date="2013-01" db="EMBL/GenBank/DDBJ databases">
        <authorList>
            <person name="Harkins D.M."/>
            <person name="Durkin A.S."/>
            <person name="Brinkac L.M."/>
            <person name="Haft D.H."/>
            <person name="Selengut J.D."/>
            <person name="Sanka R."/>
            <person name="DePew J."/>
            <person name="Purushe J."/>
            <person name="Hartskeerl R.A."/>
            <person name="Ahmed A."/>
            <person name="van der Linden H."/>
            <person name="Goris M.G.A."/>
            <person name="Vinetz J.M."/>
            <person name="Sutton G.G."/>
            <person name="Nierman W.C."/>
            <person name="Fouts D.E."/>
        </authorList>
    </citation>
    <scope>NUCLEOTIDE SEQUENCE [LARGE SCALE GENOMIC DNA]</scope>
    <source>
        <strain evidence="1 2">Brem 328</strain>
    </source>
</reference>
<comment type="caution">
    <text evidence="1">The sequence shown here is derived from an EMBL/GenBank/DDBJ whole genome shotgun (WGS) entry which is preliminary data.</text>
</comment>
<proteinExistence type="predicted"/>
<evidence type="ECO:0000313" key="1">
    <source>
        <dbReference type="EMBL" id="EMN16690.1"/>
    </source>
</evidence>
<dbReference type="AlphaFoldDB" id="A0ABC9SG04"/>
<protein>
    <submittedName>
        <fullName evidence="1">Uncharacterized protein</fullName>
    </submittedName>
</protein>
<dbReference type="Proteomes" id="UP000012166">
    <property type="component" value="Unassembled WGS sequence"/>
</dbReference>
<accession>A0ABC9SG04</accession>
<sequence>MLQSILDIRKRDSRIFSRERKHSVASFHIAHFPLSCIEKNKNHGKDWFIKHFDFYKLDFN</sequence>
<dbReference type="EMBL" id="AHMS02000032">
    <property type="protein sequence ID" value="EMN16690.1"/>
    <property type="molecule type" value="Genomic_DNA"/>
</dbReference>
<gene>
    <name evidence="1" type="ORF">LEP1GSC056_0165</name>
</gene>
<evidence type="ECO:0000313" key="2">
    <source>
        <dbReference type="Proteomes" id="UP000012166"/>
    </source>
</evidence>